<evidence type="ECO:0000313" key="1">
    <source>
        <dbReference type="EMBL" id="KAJ8490723.1"/>
    </source>
</evidence>
<gene>
    <name evidence="1" type="ORF">OPV22_012444</name>
</gene>
<reference evidence="1 2" key="1">
    <citation type="submission" date="2022-12" db="EMBL/GenBank/DDBJ databases">
        <title>Chromosome-scale assembly of the Ensete ventricosum genome.</title>
        <authorList>
            <person name="Dussert Y."/>
            <person name="Stocks J."/>
            <person name="Wendawek A."/>
            <person name="Woldeyes F."/>
            <person name="Nichols R.A."/>
            <person name="Borrell J.S."/>
        </authorList>
    </citation>
    <scope>NUCLEOTIDE SEQUENCE [LARGE SCALE GENOMIC DNA]</scope>
    <source>
        <strain evidence="2">cv. Maze</strain>
        <tissue evidence="1">Seeds</tissue>
    </source>
</reference>
<sequence>MACLVLESSKDPLLGAAVSIIQLIRASDGWIRPCCIYDILSLLNRINVEKVGAQRCHFMQFSSRLTWLHSNHAHMKSEGPVPYEVVPASHMLSLKAGQEDATFIVFVSTFEMFYNIMQEFILLKPFSRLEQWGKKDRNMLGGPALNKTTGCTRDGRNHAANCPGVRIHRATLLAYTLLEYFGT</sequence>
<name>A0AAV8R509_ENSVE</name>
<evidence type="ECO:0000313" key="2">
    <source>
        <dbReference type="Proteomes" id="UP001222027"/>
    </source>
</evidence>
<protein>
    <submittedName>
        <fullName evidence="1">Uncharacterized protein</fullName>
    </submittedName>
</protein>
<keyword evidence="2" id="KW-1185">Reference proteome</keyword>
<dbReference type="Proteomes" id="UP001222027">
    <property type="component" value="Unassembled WGS sequence"/>
</dbReference>
<comment type="caution">
    <text evidence="1">The sequence shown here is derived from an EMBL/GenBank/DDBJ whole genome shotgun (WGS) entry which is preliminary data.</text>
</comment>
<proteinExistence type="predicted"/>
<dbReference type="AlphaFoldDB" id="A0AAV8R509"/>
<organism evidence="1 2">
    <name type="scientific">Ensete ventricosum</name>
    <name type="common">Abyssinian banana</name>
    <name type="synonym">Musa ensete</name>
    <dbReference type="NCBI Taxonomy" id="4639"/>
    <lineage>
        <taxon>Eukaryota</taxon>
        <taxon>Viridiplantae</taxon>
        <taxon>Streptophyta</taxon>
        <taxon>Embryophyta</taxon>
        <taxon>Tracheophyta</taxon>
        <taxon>Spermatophyta</taxon>
        <taxon>Magnoliopsida</taxon>
        <taxon>Liliopsida</taxon>
        <taxon>Zingiberales</taxon>
        <taxon>Musaceae</taxon>
        <taxon>Ensete</taxon>
    </lineage>
</organism>
<accession>A0AAV8R509</accession>
<dbReference type="EMBL" id="JAQQAF010000004">
    <property type="protein sequence ID" value="KAJ8490723.1"/>
    <property type="molecule type" value="Genomic_DNA"/>
</dbReference>